<comment type="caution">
    <text evidence="2">The sequence shown here is derived from an EMBL/GenBank/DDBJ whole genome shotgun (WGS) entry which is preliminary data.</text>
</comment>
<gene>
    <name evidence="2" type="ORF">IW15_01250</name>
</gene>
<proteinExistence type="predicted"/>
<evidence type="ECO:0000256" key="1">
    <source>
        <dbReference type="SAM" id="Coils"/>
    </source>
</evidence>
<name>A0A086ABN9_9FLAO</name>
<keyword evidence="1" id="KW-0175">Coiled coil</keyword>
<dbReference type="AlphaFoldDB" id="A0A086ABN9"/>
<organism evidence="2 3">
    <name type="scientific">Chryseobacterium soli</name>
    <dbReference type="NCBI Taxonomy" id="445961"/>
    <lineage>
        <taxon>Bacteria</taxon>
        <taxon>Pseudomonadati</taxon>
        <taxon>Bacteroidota</taxon>
        <taxon>Flavobacteriia</taxon>
        <taxon>Flavobacteriales</taxon>
        <taxon>Weeksellaceae</taxon>
        <taxon>Chryseobacterium group</taxon>
        <taxon>Chryseobacterium</taxon>
    </lineage>
</organism>
<dbReference type="Proteomes" id="UP000028705">
    <property type="component" value="Unassembled WGS sequence"/>
</dbReference>
<keyword evidence="3" id="KW-1185">Reference proteome</keyword>
<reference evidence="2 3" key="1">
    <citation type="submission" date="2014-07" db="EMBL/GenBank/DDBJ databases">
        <title>Genome of Chryseobacterium soli DSM 19298.</title>
        <authorList>
            <person name="Stropko S.J."/>
            <person name="Pipes S.E."/>
            <person name="Newman J."/>
        </authorList>
    </citation>
    <scope>NUCLEOTIDE SEQUENCE [LARGE SCALE GENOMIC DNA]</scope>
    <source>
        <strain evidence="2 3">DSM 19298</strain>
    </source>
</reference>
<feature type="coiled-coil region" evidence="1">
    <location>
        <begin position="3"/>
        <end position="51"/>
    </location>
</feature>
<sequence length="161" mass="18399">MDKERLEKLEKLAQQKKESVEQKKADQKQLLDDLNNKEEKFTKSFKELQNTVIIPSVKLTAKGIAQAGRLEYASNESTKTLKDQIRLFGKITYLPKGYSDSSVGAFLLFEGYKSHGTIEISQKTLGKNAEVKKQAGYTDIDKVKKEDIESLIYQFVEQFLK</sequence>
<protein>
    <submittedName>
        <fullName evidence="2">Uncharacterized protein</fullName>
    </submittedName>
</protein>
<evidence type="ECO:0000313" key="2">
    <source>
        <dbReference type="EMBL" id="KFF14103.1"/>
    </source>
</evidence>
<dbReference type="EMBL" id="JPRH01000001">
    <property type="protein sequence ID" value="KFF14103.1"/>
    <property type="molecule type" value="Genomic_DNA"/>
</dbReference>
<accession>A0A086ABN9</accession>
<dbReference type="RefSeq" id="WP_034708636.1">
    <property type="nucleotide sequence ID" value="NZ_JPRH01000001.1"/>
</dbReference>
<evidence type="ECO:0000313" key="3">
    <source>
        <dbReference type="Proteomes" id="UP000028705"/>
    </source>
</evidence>